<dbReference type="EMBL" id="JAAGVY010000056">
    <property type="protein sequence ID" value="NEN25495.1"/>
    <property type="molecule type" value="Genomic_DNA"/>
</dbReference>
<evidence type="ECO:0000256" key="1">
    <source>
        <dbReference type="SAM" id="SignalP"/>
    </source>
</evidence>
<evidence type="ECO:0000313" key="3">
    <source>
        <dbReference type="Proteomes" id="UP000486602"/>
    </source>
</evidence>
<feature type="chain" id="PRO_5029458900" description="Carboxypeptidase-like regulatory domain-containing protein" evidence="1">
    <location>
        <begin position="21"/>
        <end position="449"/>
    </location>
</feature>
<keyword evidence="3" id="KW-1185">Reference proteome</keyword>
<name>A0A7K3WXX4_9FLAO</name>
<evidence type="ECO:0000313" key="2">
    <source>
        <dbReference type="EMBL" id="NEN25495.1"/>
    </source>
</evidence>
<comment type="caution">
    <text evidence="2">The sequence shown here is derived from an EMBL/GenBank/DDBJ whole genome shotgun (WGS) entry which is preliminary data.</text>
</comment>
<dbReference type="Proteomes" id="UP000486602">
    <property type="component" value="Unassembled WGS sequence"/>
</dbReference>
<proteinExistence type="predicted"/>
<protein>
    <recommendedName>
        <fullName evidence="4">Carboxypeptidase-like regulatory domain-containing protein</fullName>
    </recommendedName>
</protein>
<gene>
    <name evidence="2" type="ORF">G3O08_18545</name>
</gene>
<feature type="signal peptide" evidence="1">
    <location>
        <begin position="1"/>
        <end position="20"/>
    </location>
</feature>
<keyword evidence="1" id="KW-0732">Signal</keyword>
<organism evidence="2 3">
    <name type="scientific">Cryomorpha ignava</name>
    <dbReference type="NCBI Taxonomy" id="101383"/>
    <lineage>
        <taxon>Bacteria</taxon>
        <taxon>Pseudomonadati</taxon>
        <taxon>Bacteroidota</taxon>
        <taxon>Flavobacteriia</taxon>
        <taxon>Flavobacteriales</taxon>
        <taxon>Cryomorphaceae</taxon>
        <taxon>Cryomorpha</taxon>
    </lineage>
</organism>
<reference evidence="2 3" key="1">
    <citation type="submission" date="2020-02" db="EMBL/GenBank/DDBJ databases">
        <title>Out from the shadows clarifying the taxonomy of the family Cryomorphaceae and related taxa by utilizing the GTDB taxonomic framework.</title>
        <authorList>
            <person name="Bowman J.P."/>
        </authorList>
    </citation>
    <scope>NUCLEOTIDE SEQUENCE [LARGE SCALE GENOMIC DNA]</scope>
    <source>
        <strain evidence="2 3">QSSC 1-22</strain>
    </source>
</reference>
<dbReference type="AlphaFoldDB" id="A0A7K3WXX4"/>
<accession>A0A7K3WXX4</accession>
<sequence>MRWILTLLLLFSLAIGYSQNETISGQVNAGSYLGPVSKVHVRMGKYSTKTDYEGKFTLRITQDESLILSHSSYNTQKIPYKAAITIKNATYYLTPSSGSANMIMEGAEVQPIYTPEFEHVFDYTFLGDTLIVLSYMNLGKPENKLDDKPYINCTFTAMYLGEMIERKVMPNNIQKLFHHPGGTVFLEGLDTCYVLNRKPNDLNVSGFSYTDYQDFVSLAYAETEQSIFYAYSYPYIPQVAHKMYNFSDDEIYLLRLVQNREYFDKVNDDYAMLTEGEIKSAMAFEKQTGINHRMFSTYLRSFRILRDIAAPYAPGFLVGDEVIIFDHRNSSVSYYDSNGKYKHFQGMFHNTLVKEELVKMIQDPYTKQLYTLHNKAGVMYLRKVDTQTGATGRPLKLHYPFAENVKVFENYVYYLHKAPADVKYNHLVRQKLPFSNELNSQDADSYYNE</sequence>
<evidence type="ECO:0008006" key="4">
    <source>
        <dbReference type="Google" id="ProtNLM"/>
    </source>
</evidence>
<dbReference type="RefSeq" id="WP_163286950.1">
    <property type="nucleotide sequence ID" value="NZ_JAAGVY010000056.1"/>
</dbReference>